<gene>
    <name evidence="1" type="ORF">F2Q68_00031616</name>
</gene>
<protein>
    <submittedName>
        <fullName evidence="1">Uncharacterized protein</fullName>
    </submittedName>
</protein>
<proteinExistence type="predicted"/>
<evidence type="ECO:0000313" key="2">
    <source>
        <dbReference type="Proteomes" id="UP000712281"/>
    </source>
</evidence>
<dbReference type="EMBL" id="QGKW02002005">
    <property type="protein sequence ID" value="KAF2542162.1"/>
    <property type="molecule type" value="Genomic_DNA"/>
</dbReference>
<sequence length="246" mass="27085">MKLSRNGGISTSVSDLQIRWLGVLLRVGEEFSGVGGFVFSGRVGETFLPSPVLLVMCPALDNGYIKSHSASLDDPFNPSQFQKCRLASRIISNTQLNYCCCVVHVPLPFSELRRAVYDLFLVSSDGCSNLSLSVFAAFGVRFASREAAFLNLLWVMGETIRRESLMFGYVIPAPVLNLLVHNGGLIHSLIVGLEEQHQNVALTAPDFCYGVLEAQFPTTGGGWRIEFLRLRFAKLSGDGINHLEQR</sequence>
<reference evidence="1" key="1">
    <citation type="submission" date="2019-12" db="EMBL/GenBank/DDBJ databases">
        <title>Genome sequencing and annotation of Brassica cretica.</title>
        <authorList>
            <person name="Studholme D.J."/>
            <person name="Sarris P.F."/>
        </authorList>
    </citation>
    <scope>NUCLEOTIDE SEQUENCE</scope>
    <source>
        <strain evidence="1">PFS-001/15</strain>
        <tissue evidence="1">Leaf</tissue>
    </source>
</reference>
<name>A0A8S9GF18_BRACR</name>
<dbReference type="Proteomes" id="UP000712281">
    <property type="component" value="Unassembled WGS sequence"/>
</dbReference>
<accession>A0A8S9GF18</accession>
<comment type="caution">
    <text evidence="1">The sequence shown here is derived from an EMBL/GenBank/DDBJ whole genome shotgun (WGS) entry which is preliminary data.</text>
</comment>
<evidence type="ECO:0000313" key="1">
    <source>
        <dbReference type="EMBL" id="KAF2542162.1"/>
    </source>
</evidence>
<organism evidence="1 2">
    <name type="scientific">Brassica cretica</name>
    <name type="common">Mustard</name>
    <dbReference type="NCBI Taxonomy" id="69181"/>
    <lineage>
        <taxon>Eukaryota</taxon>
        <taxon>Viridiplantae</taxon>
        <taxon>Streptophyta</taxon>
        <taxon>Embryophyta</taxon>
        <taxon>Tracheophyta</taxon>
        <taxon>Spermatophyta</taxon>
        <taxon>Magnoliopsida</taxon>
        <taxon>eudicotyledons</taxon>
        <taxon>Gunneridae</taxon>
        <taxon>Pentapetalae</taxon>
        <taxon>rosids</taxon>
        <taxon>malvids</taxon>
        <taxon>Brassicales</taxon>
        <taxon>Brassicaceae</taxon>
        <taxon>Brassiceae</taxon>
        <taxon>Brassica</taxon>
    </lineage>
</organism>
<dbReference type="AlphaFoldDB" id="A0A8S9GF18"/>